<gene>
    <name evidence="1" type="ORF">MRAB57_153</name>
</gene>
<keyword evidence="2" id="KW-1185">Reference proteome</keyword>
<dbReference type="Proteomes" id="UP000240988">
    <property type="component" value="Unassembled WGS sequence"/>
</dbReference>
<reference evidence="1 2" key="1">
    <citation type="submission" date="2017-01" db="EMBL/GenBank/DDBJ databases">
        <authorList>
            <consortium name="Urmite Genomes"/>
        </authorList>
    </citation>
    <scope>NUCLEOTIDE SEQUENCE [LARGE SCALE GENOMIC DNA]</scope>
    <source>
        <strain evidence="1 2">AB57</strain>
    </source>
</reference>
<name>A0A2U3NLP7_9MYCO</name>
<sequence>MNLQSRSQRWLKVADTALAKAKAMQQQEQFFRGGGKPLAPQAQDVVVTAAADPIKLIAEADPPVSGTDLATAVGDVIIAANMFSPGPDFRQGLDAVVAALEEAVPKLAQQTQSEDPSIDEIISELERSLLVSLVVTLTSHNVLIQKVDDWSQQHRRFLEHHRPDDYGHYFEVTTFRFVDQPGTGRVHMQHLISAVDSGAHVYAAGATDRFQTDHYPEILSVAYAQWFAYVHAIWEEQFRDRIAAFFNIGKSDGEELEKNDVKSDFFGDIRWIRNDFVHNKGIADECARAKILNWGFAKGEAIELTPEQMLSLIGLFPRNELLESPTRQARAVRKNLPGSGDATLVDKLVKFIADNKLDKGTVIDRMLLDWLETATIND</sequence>
<proteinExistence type="predicted"/>
<evidence type="ECO:0000313" key="2">
    <source>
        <dbReference type="Proteomes" id="UP000240988"/>
    </source>
</evidence>
<dbReference type="OrthoDB" id="4547921at2"/>
<dbReference type="EMBL" id="FUFA01000001">
    <property type="protein sequence ID" value="SPM32355.1"/>
    <property type="molecule type" value="Genomic_DNA"/>
</dbReference>
<dbReference type="STRING" id="1841860.GCA_900157375_00153"/>
<organism evidence="1 2">
    <name type="scientific">Mycobacterium rhizamassiliense</name>
    <dbReference type="NCBI Taxonomy" id="1841860"/>
    <lineage>
        <taxon>Bacteria</taxon>
        <taxon>Bacillati</taxon>
        <taxon>Actinomycetota</taxon>
        <taxon>Actinomycetes</taxon>
        <taxon>Mycobacteriales</taxon>
        <taxon>Mycobacteriaceae</taxon>
        <taxon>Mycobacterium</taxon>
    </lineage>
</organism>
<evidence type="ECO:0000313" key="1">
    <source>
        <dbReference type="EMBL" id="SPM32355.1"/>
    </source>
</evidence>
<protein>
    <submittedName>
        <fullName evidence="1">Uncharacterized protein</fullName>
    </submittedName>
</protein>
<dbReference type="AlphaFoldDB" id="A0A2U3NLP7"/>
<dbReference type="RefSeq" id="WP_077085864.1">
    <property type="nucleotide sequence ID" value="NZ_LT721901.1"/>
</dbReference>
<accession>A0A2U3NLP7</accession>